<dbReference type="AlphaFoldDB" id="A0A4R0RJK4"/>
<evidence type="ECO:0000313" key="3">
    <source>
        <dbReference type="Proteomes" id="UP000292702"/>
    </source>
</evidence>
<organism evidence="2 3">
    <name type="scientific">Steccherinum ochraceum</name>
    <dbReference type="NCBI Taxonomy" id="92696"/>
    <lineage>
        <taxon>Eukaryota</taxon>
        <taxon>Fungi</taxon>
        <taxon>Dikarya</taxon>
        <taxon>Basidiomycota</taxon>
        <taxon>Agaricomycotina</taxon>
        <taxon>Agaricomycetes</taxon>
        <taxon>Polyporales</taxon>
        <taxon>Steccherinaceae</taxon>
        <taxon>Steccherinum</taxon>
    </lineage>
</organism>
<sequence length="601" mass="68331">MPEHTAPAVIFRPEDCVVTFQELPSREPAIPQLLLKVKQRVTADPTRRASPHVAEEVIASIHFYRVRRHLCRHNFRSAMLRMDHFRSDELRQLSTTVFDQHGLLNYEFIGDEWHKGSGCFGVEMDYGTLIYIEDLRVKKEYRNQGLGSWVLQHLFDSKYVGLHDFVVLMPGRTDDQGPESGVRLSLAQCHEFFDKTEAFFRKNGFRRIGRTDFMAFSNNPEHPSRKLAATDDVKAHSYKSSRDFADAQIDAVLDGFNLAGREFPLHFAIQFAGTTLPYIQLLPHERMPIDNLIVLLHSYKPAIIHSQDRGGYTPLHIAAQTMNRLAIETLLNFDIAGADSDLHRRDNDGGLTPLEMVEFGMRREAIIVDGVVKAYPEEGLRCAYMLRKAMGEDVGSEEEYLEFSKWGCTCDECGGGWFSPRFKYRMMCEADSLYHTMECLLPDSAPGVPLGPTMIRITPGLEYVPAHLHANIDTTFAEGFHAILWAIRVLCDTPDIRAIPTPELIFEILTRSTNRVAVSYFDRGGQVEFVLDYVLDLMIAQSPIGDATFDVDTMEGLVAEGKCLEWVTMPRCQNDLNFELARARFGMKPKKDLYKLQYIGA</sequence>
<dbReference type="InterPro" id="IPR000182">
    <property type="entry name" value="GNAT_dom"/>
</dbReference>
<dbReference type="OrthoDB" id="2753421at2759"/>
<evidence type="ECO:0000313" key="2">
    <source>
        <dbReference type="EMBL" id="TCD67053.1"/>
    </source>
</evidence>
<feature type="domain" description="N-acetyltransferase" evidence="1">
    <location>
        <begin position="118"/>
        <end position="156"/>
    </location>
</feature>
<dbReference type="Pfam" id="PF00583">
    <property type="entry name" value="Acetyltransf_1"/>
    <property type="match status" value="1"/>
</dbReference>
<dbReference type="SUPFAM" id="SSF48403">
    <property type="entry name" value="Ankyrin repeat"/>
    <property type="match status" value="1"/>
</dbReference>
<proteinExistence type="predicted"/>
<dbReference type="GO" id="GO:0016747">
    <property type="term" value="F:acyltransferase activity, transferring groups other than amino-acyl groups"/>
    <property type="evidence" value="ECO:0007669"/>
    <property type="project" value="InterPro"/>
</dbReference>
<dbReference type="Gene3D" id="3.40.630.30">
    <property type="match status" value="1"/>
</dbReference>
<reference evidence="2 3" key="1">
    <citation type="submission" date="2018-11" db="EMBL/GenBank/DDBJ databases">
        <title>Genome assembly of Steccherinum ochraceum LE-BIN_3174, the white-rot fungus of the Steccherinaceae family (The Residual Polyporoid clade, Polyporales, Basidiomycota).</title>
        <authorList>
            <person name="Fedorova T.V."/>
            <person name="Glazunova O.A."/>
            <person name="Landesman E.O."/>
            <person name="Moiseenko K.V."/>
            <person name="Psurtseva N.V."/>
            <person name="Savinova O.S."/>
            <person name="Shakhova N.V."/>
            <person name="Tyazhelova T.V."/>
            <person name="Vasina D.V."/>
        </authorList>
    </citation>
    <scope>NUCLEOTIDE SEQUENCE [LARGE SCALE GENOMIC DNA]</scope>
    <source>
        <strain evidence="2 3">LE-BIN_3174</strain>
    </source>
</reference>
<dbReference type="EMBL" id="RWJN01000112">
    <property type="protein sequence ID" value="TCD67053.1"/>
    <property type="molecule type" value="Genomic_DNA"/>
</dbReference>
<comment type="caution">
    <text evidence="2">The sequence shown here is derived from an EMBL/GenBank/DDBJ whole genome shotgun (WGS) entry which is preliminary data.</text>
</comment>
<dbReference type="Gene3D" id="1.25.40.20">
    <property type="entry name" value="Ankyrin repeat-containing domain"/>
    <property type="match status" value="1"/>
</dbReference>
<protein>
    <recommendedName>
        <fullName evidence="1">N-acetyltransferase domain-containing protein</fullName>
    </recommendedName>
</protein>
<dbReference type="CDD" id="cd04301">
    <property type="entry name" value="NAT_SF"/>
    <property type="match status" value="1"/>
</dbReference>
<dbReference type="InterPro" id="IPR036770">
    <property type="entry name" value="Ankyrin_rpt-contain_sf"/>
</dbReference>
<dbReference type="STRING" id="92696.A0A4R0RJK4"/>
<name>A0A4R0RJK4_9APHY</name>
<keyword evidence="3" id="KW-1185">Reference proteome</keyword>
<dbReference type="Proteomes" id="UP000292702">
    <property type="component" value="Unassembled WGS sequence"/>
</dbReference>
<accession>A0A4R0RJK4</accession>
<dbReference type="InterPro" id="IPR016181">
    <property type="entry name" value="Acyl_CoA_acyltransferase"/>
</dbReference>
<gene>
    <name evidence="2" type="ORF">EIP91_000615</name>
</gene>
<dbReference type="SUPFAM" id="SSF55729">
    <property type="entry name" value="Acyl-CoA N-acyltransferases (Nat)"/>
    <property type="match status" value="1"/>
</dbReference>
<evidence type="ECO:0000259" key="1">
    <source>
        <dbReference type="Pfam" id="PF00583"/>
    </source>
</evidence>